<proteinExistence type="inferred from homology"/>
<reference evidence="3 4" key="1">
    <citation type="submission" date="2024-02" db="EMBL/GenBank/DDBJ databases">
        <title>Roseibium algae sp. nov., isolated from marine alga (Grateloupia sp.), showing potential in myo-inositol conversion.</title>
        <authorList>
            <person name="Wang Y."/>
        </authorList>
    </citation>
    <scope>NUCLEOTIDE SEQUENCE [LARGE SCALE GENOMIC DNA]</scope>
    <source>
        <strain evidence="3 4">H3510</strain>
    </source>
</reference>
<dbReference type="PANTHER" id="PTHR42951">
    <property type="entry name" value="METALLO-BETA-LACTAMASE DOMAIN-CONTAINING"/>
    <property type="match status" value="1"/>
</dbReference>
<organism evidence="3 4">
    <name type="scientific">Roseibium algae</name>
    <dbReference type="NCBI Taxonomy" id="3123038"/>
    <lineage>
        <taxon>Bacteria</taxon>
        <taxon>Pseudomonadati</taxon>
        <taxon>Pseudomonadota</taxon>
        <taxon>Alphaproteobacteria</taxon>
        <taxon>Hyphomicrobiales</taxon>
        <taxon>Stappiaceae</taxon>
        <taxon>Roseibium</taxon>
    </lineage>
</organism>
<dbReference type="InterPro" id="IPR050855">
    <property type="entry name" value="NDM-1-like"/>
</dbReference>
<dbReference type="SUPFAM" id="SSF56281">
    <property type="entry name" value="Metallo-hydrolase/oxidoreductase"/>
    <property type="match status" value="1"/>
</dbReference>
<evidence type="ECO:0000256" key="1">
    <source>
        <dbReference type="ARBA" id="ARBA00005250"/>
    </source>
</evidence>
<dbReference type="NCBIfam" id="TIGR04559">
    <property type="entry name" value="SoxH_rel_PQQ_2"/>
    <property type="match status" value="1"/>
</dbReference>
<comment type="caution">
    <text evidence="3">The sequence shown here is derived from an EMBL/GenBank/DDBJ whole genome shotgun (WGS) entry which is preliminary data.</text>
</comment>
<dbReference type="InterPro" id="IPR036866">
    <property type="entry name" value="RibonucZ/Hydroxyglut_hydro"/>
</dbReference>
<evidence type="ECO:0000259" key="2">
    <source>
        <dbReference type="SMART" id="SM00849"/>
    </source>
</evidence>
<protein>
    <submittedName>
        <fullName evidence="3">Quinoprotein relay system zinc metallohydrolase 2</fullName>
    </submittedName>
</protein>
<dbReference type="EMBL" id="JBAKIA010000012">
    <property type="protein sequence ID" value="MEJ8475638.1"/>
    <property type="molecule type" value="Genomic_DNA"/>
</dbReference>
<dbReference type="PANTHER" id="PTHR42951:SF4">
    <property type="entry name" value="ACYL-COENZYME A THIOESTERASE MBLAC2"/>
    <property type="match status" value="1"/>
</dbReference>
<dbReference type="CDD" id="cd16282">
    <property type="entry name" value="metallo-hydrolase-like_MBL-fold"/>
    <property type="match status" value="1"/>
</dbReference>
<dbReference type="InterPro" id="IPR001279">
    <property type="entry name" value="Metallo-B-lactamas"/>
</dbReference>
<feature type="domain" description="Metallo-beta-lactamase" evidence="2">
    <location>
        <begin position="93"/>
        <end position="276"/>
    </location>
</feature>
<name>A0ABU8TN94_9HYPH</name>
<dbReference type="Pfam" id="PF00753">
    <property type="entry name" value="Lactamase_B"/>
    <property type="match status" value="1"/>
</dbReference>
<accession>A0ABU8TN94</accession>
<evidence type="ECO:0000313" key="3">
    <source>
        <dbReference type="EMBL" id="MEJ8475638.1"/>
    </source>
</evidence>
<keyword evidence="4" id="KW-1185">Reference proteome</keyword>
<dbReference type="Proteomes" id="UP001385499">
    <property type="component" value="Unassembled WGS sequence"/>
</dbReference>
<comment type="similarity">
    <text evidence="1">Belongs to the metallo-beta-lactamase superfamily. Class-B beta-lactamase family.</text>
</comment>
<sequence length="347" mass="37129">MFEIVVGLCLLSNPDVCRAHLVPGPVFEARVTCEQVLLATGEAFGAKFEGVLAVGEPKCQPLGAGLLLTKVSDGVYVHKGAVDEPSPENHGDVANLGVVIGNSSIAVVDTGGSRAVGEQLYRAIRQLSPLPISHVVLTHMHPDHVLGASVFVEVGAVIIAHPGLRRALLDRQQNYLTGFENLIQPADFIGTTVALPTKGDLPENIDLGGRVLQLRAWPISHTSTDITVYDAQSGTLFAGDLVFDHHAPALDGSLVGWISVLKEMSSLKVRYLIPGHGGPILKHPDGLIPLLNYLQILEAETRQALANGERLGEAAVHVGQSEAGNWDLFEVFNHRNATAAYTELEWD</sequence>
<dbReference type="InterPro" id="IPR030829">
    <property type="entry name" value="SoxH-rel_PQQ_2"/>
</dbReference>
<dbReference type="RefSeq" id="WP_340275803.1">
    <property type="nucleotide sequence ID" value="NZ_JBAKIA010000012.1"/>
</dbReference>
<evidence type="ECO:0000313" key="4">
    <source>
        <dbReference type="Proteomes" id="UP001385499"/>
    </source>
</evidence>
<gene>
    <name evidence="3" type="ORF">V6575_16215</name>
</gene>
<dbReference type="SMART" id="SM00849">
    <property type="entry name" value="Lactamase_B"/>
    <property type="match status" value="1"/>
</dbReference>
<dbReference type="Gene3D" id="3.60.15.10">
    <property type="entry name" value="Ribonuclease Z/Hydroxyacylglutathione hydrolase-like"/>
    <property type="match status" value="1"/>
</dbReference>